<accession>A0A086Y4T3</accession>
<evidence type="ECO:0000256" key="4">
    <source>
        <dbReference type="ARBA" id="ARBA00031367"/>
    </source>
</evidence>
<protein>
    <recommendedName>
        <fullName evidence="3">UDP-glucose 4-epimerase</fullName>
    </recommendedName>
    <alternativeName>
        <fullName evidence="5">Galactowaldenase</fullName>
    </alternativeName>
    <alternativeName>
        <fullName evidence="4">UDP-galactose 4-epimerase</fullName>
    </alternativeName>
</protein>
<evidence type="ECO:0000313" key="6">
    <source>
        <dbReference type="EMBL" id="KFI29283.1"/>
    </source>
</evidence>
<comment type="pathway">
    <text evidence="1">Carbohydrate metabolism; galactose metabolism.</text>
</comment>
<dbReference type="STRING" id="195105.CN97_16545"/>
<dbReference type="OrthoDB" id="9801785at2"/>
<evidence type="ECO:0000256" key="1">
    <source>
        <dbReference type="ARBA" id="ARBA00004947"/>
    </source>
</evidence>
<dbReference type="Proteomes" id="UP000028826">
    <property type="component" value="Unassembled WGS sequence"/>
</dbReference>
<dbReference type="InterPro" id="IPR001509">
    <property type="entry name" value="Epimerase_deHydtase"/>
</dbReference>
<reference evidence="6 7" key="1">
    <citation type="submission" date="2014-03" db="EMBL/GenBank/DDBJ databases">
        <title>Genome of Haematobacter massiliensis CCUG 47968.</title>
        <authorList>
            <person name="Wang D."/>
            <person name="Wang G."/>
        </authorList>
    </citation>
    <scope>NUCLEOTIDE SEQUENCE [LARGE SCALE GENOMIC DNA]</scope>
    <source>
        <strain evidence="6 7">CCUG 47968</strain>
    </source>
</reference>
<evidence type="ECO:0000256" key="3">
    <source>
        <dbReference type="ARBA" id="ARBA00018569"/>
    </source>
</evidence>
<comment type="caution">
    <text evidence="6">The sequence shown here is derived from an EMBL/GenBank/DDBJ whole genome shotgun (WGS) entry which is preliminary data.</text>
</comment>
<evidence type="ECO:0000256" key="5">
    <source>
        <dbReference type="ARBA" id="ARBA00033067"/>
    </source>
</evidence>
<dbReference type="eggNOG" id="COG0451">
    <property type="taxonomic scope" value="Bacteria"/>
</dbReference>
<dbReference type="InterPro" id="IPR036291">
    <property type="entry name" value="NAD(P)-bd_dom_sf"/>
</dbReference>
<evidence type="ECO:0000313" key="7">
    <source>
        <dbReference type="Proteomes" id="UP000028826"/>
    </source>
</evidence>
<sequence length="320" mass="34509">MTTLVIGGNGFIGSHIVDVLRAGGEDVAILDRMPERYRPPLPDVHYYLGDLRDMSVVEEALHGVDRVIHAASSSVPQTAVRDPAGDISDNLLPLVQLLATMRRTGVKRLVYLSSGGTVYGPPLSDTITEDHPLRPVTPYGIVKAAAERYIVAEHMASGLGYAILRPANPFGPRQGRLGVQGVIGTFLWQIAQEEMPEVWGDGSVVRDFVHVGDLARLCLLALRSSLDGCYNVGSGRGCSIAELIALLSEATGRPIVPLRRPGREFDLPRVVLDCSRARELLGWSATMTLEAGLAETWAWLQAEAGLPPPVNTVEQRALPG</sequence>
<organism evidence="6 7">
    <name type="scientific">Haematobacter massiliensis</name>
    <dbReference type="NCBI Taxonomy" id="195105"/>
    <lineage>
        <taxon>Bacteria</taxon>
        <taxon>Pseudomonadati</taxon>
        <taxon>Pseudomonadota</taxon>
        <taxon>Alphaproteobacteria</taxon>
        <taxon>Rhodobacterales</taxon>
        <taxon>Paracoccaceae</taxon>
        <taxon>Haematobacter</taxon>
    </lineage>
</organism>
<dbReference type="SUPFAM" id="SSF51735">
    <property type="entry name" value="NAD(P)-binding Rossmann-fold domains"/>
    <property type="match status" value="1"/>
</dbReference>
<keyword evidence="7" id="KW-1185">Reference proteome</keyword>
<dbReference type="EMBL" id="JGYG01000006">
    <property type="protein sequence ID" value="KFI29283.1"/>
    <property type="molecule type" value="Genomic_DNA"/>
</dbReference>
<dbReference type="Pfam" id="PF01370">
    <property type="entry name" value="Epimerase"/>
    <property type="match status" value="1"/>
</dbReference>
<dbReference type="RefSeq" id="WP_051911132.1">
    <property type="nucleotide sequence ID" value="NZ_CAMIFG010000061.1"/>
</dbReference>
<dbReference type="Gene3D" id="3.40.50.720">
    <property type="entry name" value="NAD(P)-binding Rossmann-like Domain"/>
    <property type="match status" value="1"/>
</dbReference>
<dbReference type="AlphaFoldDB" id="A0A086Y4T3"/>
<comment type="similarity">
    <text evidence="2">Belongs to the NAD(P)-dependent epimerase/dehydratase family.</text>
</comment>
<evidence type="ECO:0000256" key="2">
    <source>
        <dbReference type="ARBA" id="ARBA00007637"/>
    </source>
</evidence>
<dbReference type="PANTHER" id="PTHR43725">
    <property type="entry name" value="UDP-GLUCOSE 4-EPIMERASE"/>
    <property type="match status" value="1"/>
</dbReference>
<name>A0A086Y4T3_9RHOB</name>
<gene>
    <name evidence="6" type="ORF">CN97_16545</name>
</gene>
<proteinExistence type="inferred from homology"/>
<dbReference type="PANTHER" id="PTHR43725:SF53">
    <property type="entry name" value="UDP-ARABINOSE 4-EPIMERASE 1"/>
    <property type="match status" value="1"/>
</dbReference>